<evidence type="ECO:0000256" key="1">
    <source>
        <dbReference type="SAM" id="Coils"/>
    </source>
</evidence>
<name>A0A6A5JWG5_9PLEO</name>
<organism evidence="3 4">
    <name type="scientific">Decorospora gaudefroyi</name>
    <dbReference type="NCBI Taxonomy" id="184978"/>
    <lineage>
        <taxon>Eukaryota</taxon>
        <taxon>Fungi</taxon>
        <taxon>Dikarya</taxon>
        <taxon>Ascomycota</taxon>
        <taxon>Pezizomycotina</taxon>
        <taxon>Dothideomycetes</taxon>
        <taxon>Pleosporomycetidae</taxon>
        <taxon>Pleosporales</taxon>
        <taxon>Pleosporineae</taxon>
        <taxon>Pleosporaceae</taxon>
        <taxon>Decorospora</taxon>
    </lineage>
</organism>
<keyword evidence="1" id="KW-0175">Coiled coil</keyword>
<dbReference type="EMBL" id="ML975481">
    <property type="protein sequence ID" value="KAF1828935.1"/>
    <property type="molecule type" value="Genomic_DNA"/>
</dbReference>
<feature type="coiled-coil region" evidence="1">
    <location>
        <begin position="97"/>
        <end position="127"/>
    </location>
</feature>
<feature type="compositionally biased region" description="Gly residues" evidence="2">
    <location>
        <begin position="1"/>
        <end position="12"/>
    </location>
</feature>
<feature type="region of interest" description="Disordered" evidence="2">
    <location>
        <begin position="228"/>
        <end position="252"/>
    </location>
</feature>
<protein>
    <submittedName>
        <fullName evidence="3">Uncharacterized protein</fullName>
    </submittedName>
</protein>
<feature type="compositionally biased region" description="Polar residues" evidence="2">
    <location>
        <begin position="235"/>
        <end position="244"/>
    </location>
</feature>
<evidence type="ECO:0000313" key="4">
    <source>
        <dbReference type="Proteomes" id="UP000800040"/>
    </source>
</evidence>
<reference evidence="3" key="1">
    <citation type="submission" date="2020-01" db="EMBL/GenBank/DDBJ databases">
        <authorList>
            <consortium name="DOE Joint Genome Institute"/>
            <person name="Haridas S."/>
            <person name="Albert R."/>
            <person name="Binder M."/>
            <person name="Bloem J."/>
            <person name="Labutti K."/>
            <person name="Salamov A."/>
            <person name="Andreopoulos B."/>
            <person name="Baker S.E."/>
            <person name="Barry K."/>
            <person name="Bills G."/>
            <person name="Bluhm B.H."/>
            <person name="Cannon C."/>
            <person name="Castanera R."/>
            <person name="Culley D.E."/>
            <person name="Daum C."/>
            <person name="Ezra D."/>
            <person name="Gonzalez J.B."/>
            <person name="Henrissat B."/>
            <person name="Kuo A."/>
            <person name="Liang C."/>
            <person name="Lipzen A."/>
            <person name="Lutzoni F."/>
            <person name="Magnuson J."/>
            <person name="Mondo S."/>
            <person name="Nolan M."/>
            <person name="Ohm R."/>
            <person name="Pangilinan J."/>
            <person name="Park H.-J."/>
            <person name="Ramirez L."/>
            <person name="Alfaro M."/>
            <person name="Sun H."/>
            <person name="Tritt A."/>
            <person name="Yoshinaga Y."/>
            <person name="Zwiers L.-H."/>
            <person name="Turgeon B.G."/>
            <person name="Goodwin S.B."/>
            <person name="Spatafora J.W."/>
            <person name="Crous P.W."/>
            <person name="Grigoriev I.V."/>
        </authorList>
    </citation>
    <scope>NUCLEOTIDE SEQUENCE</scope>
    <source>
        <strain evidence="3">P77</strain>
    </source>
</reference>
<evidence type="ECO:0000313" key="3">
    <source>
        <dbReference type="EMBL" id="KAF1828935.1"/>
    </source>
</evidence>
<accession>A0A6A5JWG5</accession>
<proteinExistence type="predicted"/>
<feature type="region of interest" description="Disordered" evidence="2">
    <location>
        <begin position="1"/>
        <end position="62"/>
    </location>
</feature>
<dbReference type="AlphaFoldDB" id="A0A6A5JWG5"/>
<sequence>MAASSGSGGLGRLGVHNHTADPRIAARTSTTSAETTPQLAAAEDQAAKRRKTSDGAYPVGAKSQEQLQDEVIQGLLRQRASLEQVCLLKEQSFLRKEQEMLEIAKQLQDKKQELTKAKNKYHNREEKFAAETDSLSGVIRGLTRAHLAVKDLLEEEKSKVIAKDTVINQQRQENARLQLEAMALNNTINGFRHELASRSTTQVEVPALNNAPPPPTSAIPDPCHLDRNYLHTDAPRQSGTAPKQSNKKNAGKLWPKTYGSNEHWDLGLCHVAHNTRGKCTVWDCQWRHFDLTDDERAYILELQPNGPEFLKWNEKCTR</sequence>
<evidence type="ECO:0000256" key="2">
    <source>
        <dbReference type="SAM" id="MobiDB-lite"/>
    </source>
</evidence>
<gene>
    <name evidence="3" type="ORF">BDW02DRAFT_584102</name>
</gene>
<feature type="compositionally biased region" description="Low complexity" evidence="2">
    <location>
        <begin position="25"/>
        <end position="36"/>
    </location>
</feature>
<keyword evidence="4" id="KW-1185">Reference proteome</keyword>
<dbReference type="Proteomes" id="UP000800040">
    <property type="component" value="Unassembled WGS sequence"/>
</dbReference>
<dbReference type="OrthoDB" id="3693336at2759"/>